<dbReference type="Proteomes" id="UP001497644">
    <property type="component" value="Chromosome 4"/>
</dbReference>
<evidence type="ECO:0000313" key="2">
    <source>
        <dbReference type="EMBL" id="CAL1682655.1"/>
    </source>
</evidence>
<protein>
    <submittedName>
        <fullName evidence="2">Uncharacterized protein</fullName>
    </submittedName>
</protein>
<name>A0AAV2NQ85_9HYME</name>
<proteinExistence type="predicted"/>
<dbReference type="AlphaFoldDB" id="A0AAV2NQ85"/>
<dbReference type="EMBL" id="OZ034827">
    <property type="protein sequence ID" value="CAL1682655.1"/>
    <property type="molecule type" value="Genomic_DNA"/>
</dbReference>
<evidence type="ECO:0000256" key="1">
    <source>
        <dbReference type="SAM" id="MobiDB-lite"/>
    </source>
</evidence>
<organism evidence="2 3">
    <name type="scientific">Lasius platythorax</name>
    <dbReference type="NCBI Taxonomy" id="488582"/>
    <lineage>
        <taxon>Eukaryota</taxon>
        <taxon>Metazoa</taxon>
        <taxon>Ecdysozoa</taxon>
        <taxon>Arthropoda</taxon>
        <taxon>Hexapoda</taxon>
        <taxon>Insecta</taxon>
        <taxon>Pterygota</taxon>
        <taxon>Neoptera</taxon>
        <taxon>Endopterygota</taxon>
        <taxon>Hymenoptera</taxon>
        <taxon>Apocrita</taxon>
        <taxon>Aculeata</taxon>
        <taxon>Formicoidea</taxon>
        <taxon>Formicidae</taxon>
        <taxon>Formicinae</taxon>
        <taxon>Lasius</taxon>
        <taxon>Lasius</taxon>
    </lineage>
</organism>
<keyword evidence="3" id="KW-1185">Reference proteome</keyword>
<gene>
    <name evidence="2" type="ORF">LPLAT_LOCUS8547</name>
</gene>
<sequence length="110" mass="12713">MRIFQVRKFPRQFIGISHRSVEDFRVYLGLFRNDVSQKNLYCITAVRASGNREREKPIAKRGRDRSDLPRSVSPRAKLTRCASTSVSVQHSVINSLVPLERFSDEMNICD</sequence>
<feature type="region of interest" description="Disordered" evidence="1">
    <location>
        <begin position="50"/>
        <end position="73"/>
    </location>
</feature>
<evidence type="ECO:0000313" key="3">
    <source>
        <dbReference type="Proteomes" id="UP001497644"/>
    </source>
</evidence>
<accession>A0AAV2NQ85</accession>
<reference evidence="2" key="1">
    <citation type="submission" date="2024-04" db="EMBL/GenBank/DDBJ databases">
        <authorList>
            <consortium name="Molecular Ecology Group"/>
        </authorList>
    </citation>
    <scope>NUCLEOTIDE SEQUENCE</scope>
</reference>